<accession>A0A485KMV4</accession>
<evidence type="ECO:0000313" key="2">
    <source>
        <dbReference type="EMBL" id="VFT86348.1"/>
    </source>
</evidence>
<sequence length="276" mass="30206">MAVAEPQPQQTPREFLTSARWTRGGEYTCLRVVNQRISMWDFHQRRLLVPDAAAGDLLEQEILAAVDSAHLDAPVMVTVLCADNAYRIHVCKMPSLRMDVASGNVQPISVLVHGRPRTNAHVKHVQWIQDRAPLESHARARATALHLPEPFGEVLLHAASTDGTTRLLEGLITNFFVLENHGTLVTADADILPGSTRALVLEACSRLRIPVRLEAPCLQDAATWSAAFVTSVVKIIVPVRALYTDEDDFVQTIPSSSPIVSNLRAAVLADLQAPPT</sequence>
<evidence type="ECO:0000313" key="1">
    <source>
        <dbReference type="EMBL" id="KAF0699989.1"/>
    </source>
</evidence>
<reference evidence="2 3" key="1">
    <citation type="submission" date="2019-03" db="EMBL/GenBank/DDBJ databases">
        <authorList>
            <person name="Gaulin E."/>
            <person name="Dumas B."/>
        </authorList>
    </citation>
    <scope>NUCLEOTIDE SEQUENCE [LARGE SCALE GENOMIC DNA]</scope>
    <source>
        <strain evidence="2">CBS 568.67</strain>
    </source>
</reference>
<dbReference type="Proteomes" id="UP000332933">
    <property type="component" value="Unassembled WGS sequence"/>
</dbReference>
<dbReference type="GO" id="GO:0003824">
    <property type="term" value="F:catalytic activity"/>
    <property type="evidence" value="ECO:0007669"/>
    <property type="project" value="InterPro"/>
</dbReference>
<proteinExistence type="predicted"/>
<keyword evidence="3" id="KW-1185">Reference proteome</keyword>
<dbReference type="PANTHER" id="PTHR47703:SF2">
    <property type="entry name" value="D-AMINOACID AMINOTRANSFERASE-LIKE PLP-DEPENDENT ENZYMES SUPERFAMILY PROTEIN"/>
    <property type="match status" value="1"/>
</dbReference>
<dbReference type="AlphaFoldDB" id="A0A485KMV4"/>
<dbReference type="SUPFAM" id="SSF56752">
    <property type="entry name" value="D-aminoacid aminotransferase-like PLP-dependent enzymes"/>
    <property type="match status" value="1"/>
</dbReference>
<dbReference type="InterPro" id="IPR001544">
    <property type="entry name" value="Aminotrans_IV"/>
</dbReference>
<dbReference type="InterPro" id="IPR043132">
    <property type="entry name" value="BCAT-like_C"/>
</dbReference>
<reference evidence="1" key="2">
    <citation type="submission" date="2019-06" db="EMBL/GenBank/DDBJ databases">
        <title>Genomics analysis of Aphanomyces spp. identifies a new class of oomycete effector associated with host adaptation.</title>
        <authorList>
            <person name="Gaulin E."/>
        </authorList>
    </citation>
    <scope>NUCLEOTIDE SEQUENCE</scope>
    <source>
        <strain evidence="1">CBS 578.67</strain>
    </source>
</reference>
<organism evidence="2 3">
    <name type="scientific">Aphanomyces stellatus</name>
    <dbReference type="NCBI Taxonomy" id="120398"/>
    <lineage>
        <taxon>Eukaryota</taxon>
        <taxon>Sar</taxon>
        <taxon>Stramenopiles</taxon>
        <taxon>Oomycota</taxon>
        <taxon>Saprolegniomycetes</taxon>
        <taxon>Saprolegniales</taxon>
        <taxon>Verrucalvaceae</taxon>
        <taxon>Aphanomyces</taxon>
    </lineage>
</organism>
<dbReference type="Gene3D" id="3.20.10.10">
    <property type="entry name" value="D-amino Acid Aminotransferase, subunit A, domain 2"/>
    <property type="match status" value="1"/>
</dbReference>
<evidence type="ECO:0000313" key="3">
    <source>
        <dbReference type="Proteomes" id="UP000332933"/>
    </source>
</evidence>
<dbReference type="EMBL" id="VJMH01005143">
    <property type="protein sequence ID" value="KAF0699989.1"/>
    <property type="molecule type" value="Genomic_DNA"/>
</dbReference>
<name>A0A485KMV4_9STRA</name>
<dbReference type="EMBL" id="CAADRA010005164">
    <property type="protein sequence ID" value="VFT86348.1"/>
    <property type="molecule type" value="Genomic_DNA"/>
</dbReference>
<dbReference type="Pfam" id="PF01063">
    <property type="entry name" value="Aminotran_4"/>
    <property type="match status" value="1"/>
</dbReference>
<gene>
    <name evidence="2" type="primary">Aste57867_9469</name>
    <name evidence="1" type="ORF">As57867_009432</name>
    <name evidence="2" type="ORF">ASTE57867_9469</name>
</gene>
<dbReference type="OrthoDB" id="59470at2759"/>
<dbReference type="InterPro" id="IPR036038">
    <property type="entry name" value="Aminotransferase-like"/>
</dbReference>
<protein>
    <submittedName>
        <fullName evidence="2">Aste57867_9469 protein</fullName>
    </submittedName>
</protein>
<dbReference type="PANTHER" id="PTHR47703">
    <property type="entry name" value="D-AMINOACID AMINOTRANSFERASE-LIKE PLP-DEPENDENT ENZYMES SUPERFAMILY PROTEIN"/>
    <property type="match status" value="1"/>
</dbReference>